<dbReference type="Proteomes" id="UP000029647">
    <property type="component" value="Unassembled WGS sequence"/>
</dbReference>
<sequence length="67" mass="7767">MIYILVFIVLAILSFIYYKLADRFNIIDKPNHRSSHTQITIRGGGIIFYIALLIFSLPVVLNTHIYL</sequence>
<keyword evidence="2" id="KW-0808">Transferase</keyword>
<gene>
    <name evidence="2" type="ORF">JCM19275_675</name>
</gene>
<keyword evidence="1" id="KW-1133">Transmembrane helix</keyword>
<proteinExistence type="predicted"/>
<evidence type="ECO:0000313" key="3">
    <source>
        <dbReference type="Proteomes" id="UP000029647"/>
    </source>
</evidence>
<evidence type="ECO:0000256" key="1">
    <source>
        <dbReference type="SAM" id="Phobius"/>
    </source>
</evidence>
<dbReference type="GO" id="GO:0016740">
    <property type="term" value="F:transferase activity"/>
    <property type="evidence" value="ECO:0007669"/>
    <property type="project" value="UniProtKB-KW"/>
</dbReference>
<name>A0A090WLH6_NONUL</name>
<dbReference type="AlphaFoldDB" id="A0A090WLH6"/>
<reference evidence="2 3" key="1">
    <citation type="journal article" date="2014" name="Genome Announc.">
        <title>Draft Genome Sequences of Marine Flavobacterium Nonlabens Strains NR17, NR24, NR27, NR32, NR33, and Ara13.</title>
        <authorList>
            <person name="Nakanishi M."/>
            <person name="Meirelles P."/>
            <person name="Suzuki R."/>
            <person name="Takatani N."/>
            <person name="Mino S."/>
            <person name="Suda W."/>
            <person name="Oshima K."/>
            <person name="Hattori M."/>
            <person name="Ohkuma M."/>
            <person name="Hosokawa M."/>
            <person name="Miyashita K."/>
            <person name="Thompson F.L."/>
            <person name="Niwa A."/>
            <person name="Sawabe T."/>
            <person name="Sawabe T."/>
        </authorList>
    </citation>
    <scope>NUCLEOTIDE SEQUENCE [LARGE SCALE GENOMIC DNA]</scope>
    <source>
        <strain evidence="3">JCM19275</strain>
    </source>
</reference>
<evidence type="ECO:0000313" key="2">
    <source>
        <dbReference type="EMBL" id="GAL76269.1"/>
    </source>
</evidence>
<accession>A0A090WLH6</accession>
<protein>
    <submittedName>
        <fullName evidence="2">Undecaprenyl-phosphate N-acetylglucosaminyl 1-phosphate transferase</fullName>
    </submittedName>
</protein>
<dbReference type="EMBL" id="BBNT01000009">
    <property type="protein sequence ID" value="GAL76269.1"/>
    <property type="molecule type" value="Genomic_DNA"/>
</dbReference>
<comment type="caution">
    <text evidence="2">The sequence shown here is derived from an EMBL/GenBank/DDBJ whole genome shotgun (WGS) entry which is preliminary data.</text>
</comment>
<keyword evidence="1" id="KW-0812">Transmembrane</keyword>
<keyword evidence="1" id="KW-0472">Membrane</keyword>
<feature type="transmembrane region" description="Helical" evidence="1">
    <location>
        <begin position="45"/>
        <end position="66"/>
    </location>
</feature>
<organism evidence="2 3">
    <name type="scientific">Nonlabens ulvanivorans</name>
    <name type="common">Persicivirga ulvanivorans</name>
    <dbReference type="NCBI Taxonomy" id="906888"/>
    <lineage>
        <taxon>Bacteria</taxon>
        <taxon>Pseudomonadati</taxon>
        <taxon>Bacteroidota</taxon>
        <taxon>Flavobacteriia</taxon>
        <taxon>Flavobacteriales</taxon>
        <taxon>Flavobacteriaceae</taxon>
        <taxon>Nonlabens</taxon>
    </lineage>
</organism>